<organism evidence="2 3">
    <name type="scientific">Clostridium symbiosum</name>
    <name type="common">Bacteroides symbiosus</name>
    <dbReference type="NCBI Taxonomy" id="1512"/>
    <lineage>
        <taxon>Bacteria</taxon>
        <taxon>Bacillati</taxon>
        <taxon>Bacillota</taxon>
        <taxon>Clostridia</taxon>
        <taxon>Lachnospirales</taxon>
        <taxon>Lachnospiraceae</taxon>
        <taxon>Otoolea</taxon>
    </lineage>
</organism>
<evidence type="ECO:0000313" key="2">
    <source>
        <dbReference type="EMBL" id="MCK0087124.1"/>
    </source>
</evidence>
<dbReference type="EMBL" id="JAINVB010000001">
    <property type="protein sequence ID" value="MCK0087124.1"/>
    <property type="molecule type" value="Genomic_DNA"/>
</dbReference>
<dbReference type="Gene3D" id="1.20.120.20">
    <property type="entry name" value="Apolipoprotein"/>
    <property type="match status" value="1"/>
</dbReference>
<evidence type="ECO:0008006" key="4">
    <source>
        <dbReference type="Google" id="ProtNLM"/>
    </source>
</evidence>
<feature type="compositionally biased region" description="Basic and acidic residues" evidence="1">
    <location>
        <begin position="914"/>
        <end position="926"/>
    </location>
</feature>
<dbReference type="Proteomes" id="UP001203136">
    <property type="component" value="Unassembled WGS sequence"/>
</dbReference>
<feature type="region of interest" description="Disordered" evidence="1">
    <location>
        <begin position="914"/>
        <end position="958"/>
    </location>
</feature>
<dbReference type="InterPro" id="IPR016024">
    <property type="entry name" value="ARM-type_fold"/>
</dbReference>
<gene>
    <name evidence="2" type="ORF">K5I21_14815</name>
</gene>
<evidence type="ECO:0000256" key="1">
    <source>
        <dbReference type="SAM" id="MobiDB-lite"/>
    </source>
</evidence>
<dbReference type="SUPFAM" id="SSF48371">
    <property type="entry name" value="ARM repeat"/>
    <property type="match status" value="1"/>
</dbReference>
<protein>
    <recommendedName>
        <fullName evidence="4">Phage-related protein</fullName>
    </recommendedName>
</protein>
<evidence type="ECO:0000313" key="3">
    <source>
        <dbReference type="Proteomes" id="UP001203136"/>
    </source>
</evidence>
<dbReference type="RefSeq" id="WP_024738509.1">
    <property type="nucleotide sequence ID" value="NZ_JAINVB010000001.1"/>
</dbReference>
<name>A0AAW5F3M4_CLOSY</name>
<dbReference type="Gene3D" id="1.10.287.700">
    <property type="entry name" value="Helix hairpin bin"/>
    <property type="match status" value="1"/>
</dbReference>
<accession>A0AAW5F3M4</accession>
<proteinExistence type="predicted"/>
<dbReference type="AlphaFoldDB" id="A0AAW5F3M4"/>
<sequence length="1102" mass="119474">MAADSVGQIGLDLVVNKNDFDKQMKGIQGLAKKAGAALAAAFAVKKLIDFGAQCIELGSDLQEVQNVVDVTFPRMSKQIDDFAKNAAVQFGLSETMAKKFTGTFGAMSKAFGFGEKQAYEMATALTGLAGDVASFYNISQDEAYTKLKSVFTGETETLKDLGIVMTQSALDSYALANGYGKVTAKMSEAEKVALRYKFVQDQLSLASGDFVRTADGWANQVRILKLQFDSLKATIGQGLINVLTPVIKVINTIIGKLMSLANAFKAFTNLISGKKGSGGGVSVAAAGMEAVAKSADNVGAAMGGAGGAAKKAAKDIKGATTGIDELNIIQPPDSGSGGGGGAGGGYDADEFDMGEIDTSPVDEMDAKYQALIDKAKELADLFKYGFKIGFGDTSVLDSIQSSIDGIKKSLKDIFMDPAVLKAADNFANQFSYNLGKIAGSFASVGATIADVLVGSIDKYLNKNREFIKRKLISCFDIGSQLATIFGNTFKALSEIIAVLRLEDFKQIGADIIEVFSNTALNLLELFGSISEDILNLFTQPIIDNKDKIIEALTGLGAAVSPITSLIADAFTYVGQVINDLYSGVIQPVFGFIASVISEAISIILSVFNKWLLPALQHIGDAFRNLRKGPFAEIADAFSTLIGKVGELVQIIVEKLIGVWESHLKPFAEWFISTLAPYITLAFNVIVDILEWVMGVVSGFVTDVIKFFTSILDFLLGNFDYTWKDLWDDITAFLKNIWDSTLTEIKETWEARWNAIKAFGNVIWSAINILASNLFTVLKNKLAEIWNAIKIKVEDVWNGIKAYTSDAWTSIKDKAAEIFEAIRDKLSEIWDNVRSTIEEKWNAIKEWFDDIWQKIKDVFKLDEMVEIGKDVMNKLWEGLKAVWEEITVWLSGIVDTVKQIWQDVCDTVKNIFKKSKEAEDRDSDSGSKSKKSGGSRGSSTGPASEISGHASGGFPKSGQMFVAREDGIPEMVGKWGGRAAVANNMQITQGITQAVQSGMRSAIAPLVSTMTNAANHAAPPLAMVGSTAPAYTQEDRMQEMVNRAVAMTTGTDNASEQHLAIMVELLKKIIELIENLDLVVNIDIREIRKKLKDLEKRTGYGFT</sequence>
<comment type="caution">
    <text evidence="2">The sequence shown here is derived from an EMBL/GenBank/DDBJ whole genome shotgun (WGS) entry which is preliminary data.</text>
</comment>
<reference evidence="2" key="1">
    <citation type="journal article" date="2022" name="Cell Host Microbe">
        <title>Colonization of the live biotherapeutic product VE303 and modulation of the microbiota and metabolites in healthy volunteers.</title>
        <authorList>
            <person name="Dsouza M."/>
            <person name="Menon R."/>
            <person name="Crossette E."/>
            <person name="Bhattarai S.K."/>
            <person name="Schneider J."/>
            <person name="Kim Y.G."/>
            <person name="Reddy S."/>
            <person name="Caballero S."/>
            <person name="Felix C."/>
            <person name="Cornacchione L."/>
            <person name="Hendrickson J."/>
            <person name="Watson A.R."/>
            <person name="Minot S.S."/>
            <person name="Greenfield N."/>
            <person name="Schopf L."/>
            <person name="Szabady R."/>
            <person name="Patarroyo J."/>
            <person name="Smith W."/>
            <person name="Harrison P."/>
            <person name="Kuijper E.J."/>
            <person name="Kelly C.P."/>
            <person name="Olle B."/>
            <person name="Bobilev D."/>
            <person name="Silber J.L."/>
            <person name="Bucci V."/>
            <person name="Roberts B."/>
            <person name="Faith J."/>
            <person name="Norman J.M."/>
        </authorList>
    </citation>
    <scope>NUCLEOTIDE SEQUENCE</scope>
    <source>
        <strain evidence="2">VE303-04</strain>
    </source>
</reference>